<evidence type="ECO:0000256" key="2">
    <source>
        <dbReference type="ARBA" id="ARBA00022801"/>
    </source>
</evidence>
<sequence length="556" mass="61275">MPSALAIVQPLSVPAGTEAFEKRRAEIIDTFGKKVPQEYRLPEKLIKEAPKDVTAIPRTCGILTEEELHITDSYDAVELAAIIARRKYTAETVVRAFCKRAIVCHQISCCLTQWFPEEAIERAKQLDEHLQRTGKTVGPLHGVPVSIKEHMPIAGHASSTGFVSTTVHDEKDAQMISILRDLGAVFYVKTNQPQGIMHLESDSHVGRVLNPYNTHLSAGGSTGGEAALIALRGSVLGVGTDIGGSVRGPSGFCGIYGFKPTSYTLPMKDFLLGGFPAELNILCSTGPMCRSLRDVDFFMHNILSAKPHLSDTRLIPIPWSGLASPGCVRQLKVGIMMNDGDIVPQPPVTRALEWARERLAPASNVVVKPYSPYKSAEAVHLIRRMYWPDGGAHVREECAKTGEPIHPLTTHILADAESSTEMTATEISKLRVERDAFRCAFADHWNEQDVDFVLCPMFVGPACMHDTSWHWNYTALWNFVDYPGIVFPTPIKAEQKGIEKYSDDAVLSKADAEVRKLWDEGDFEGAPIALQLVARKYHDNDLIAALGMMKDLLDLP</sequence>
<dbReference type="GO" id="GO:0016787">
    <property type="term" value="F:hydrolase activity"/>
    <property type="evidence" value="ECO:0007669"/>
    <property type="project" value="UniProtKB-KW"/>
</dbReference>
<feature type="active site" description="Charge relay system" evidence="3">
    <location>
        <position position="148"/>
    </location>
</feature>
<evidence type="ECO:0000313" key="7">
    <source>
        <dbReference type="Proteomes" id="UP000243797"/>
    </source>
</evidence>
<feature type="active site" description="Acyl-ester intermediate" evidence="3">
    <location>
        <position position="245"/>
    </location>
</feature>
<dbReference type="SUPFAM" id="SSF75304">
    <property type="entry name" value="Amidase signature (AS) enzymes"/>
    <property type="match status" value="1"/>
</dbReference>
<feature type="binding site" evidence="4">
    <location>
        <begin position="242"/>
        <end position="245"/>
    </location>
    <ligand>
        <name>substrate</name>
    </ligand>
</feature>
<dbReference type="Proteomes" id="UP000243797">
    <property type="component" value="Unassembled WGS sequence"/>
</dbReference>
<gene>
    <name evidence="6" type="ORF">CAC42_6197</name>
</gene>
<dbReference type="InterPro" id="IPR036928">
    <property type="entry name" value="AS_sf"/>
</dbReference>
<evidence type="ECO:0000313" key="6">
    <source>
        <dbReference type="EMBL" id="PNS18380.1"/>
    </source>
</evidence>
<dbReference type="PIRSF" id="PIRSF001221">
    <property type="entry name" value="Amidase_fungi"/>
    <property type="match status" value="1"/>
</dbReference>
<name>A0A2K1QTV5_9PEZI</name>
<comment type="similarity">
    <text evidence="1">Belongs to the amidase family.</text>
</comment>
<proteinExistence type="inferred from homology"/>
<dbReference type="OrthoDB" id="6428749at2759"/>
<dbReference type="EMBL" id="NKHZ01000041">
    <property type="protein sequence ID" value="PNS18380.1"/>
    <property type="molecule type" value="Genomic_DNA"/>
</dbReference>
<feature type="domain" description="Amidase" evidence="5">
    <location>
        <begin position="93"/>
        <end position="542"/>
    </location>
</feature>
<accession>A0A2K1QTV5</accession>
<dbReference type="PANTHER" id="PTHR46072">
    <property type="entry name" value="AMIDASE-RELATED-RELATED"/>
    <property type="match status" value="1"/>
</dbReference>
<dbReference type="PANTHER" id="PTHR46072:SF4">
    <property type="entry name" value="AMIDASE C550.07-RELATED"/>
    <property type="match status" value="1"/>
</dbReference>
<dbReference type="STRING" id="2082308.A0A2K1QTV5"/>
<dbReference type="InterPro" id="IPR023631">
    <property type="entry name" value="Amidase_dom"/>
</dbReference>
<evidence type="ECO:0000256" key="1">
    <source>
        <dbReference type="ARBA" id="ARBA00009199"/>
    </source>
</evidence>
<evidence type="ECO:0000256" key="4">
    <source>
        <dbReference type="PIRSR" id="PIRSR001221-2"/>
    </source>
</evidence>
<protein>
    <recommendedName>
        <fullName evidence="5">Amidase domain-containing protein</fullName>
    </recommendedName>
</protein>
<organism evidence="6 7">
    <name type="scientific">Sphaceloma murrayae</name>
    <dbReference type="NCBI Taxonomy" id="2082308"/>
    <lineage>
        <taxon>Eukaryota</taxon>
        <taxon>Fungi</taxon>
        <taxon>Dikarya</taxon>
        <taxon>Ascomycota</taxon>
        <taxon>Pezizomycotina</taxon>
        <taxon>Dothideomycetes</taxon>
        <taxon>Dothideomycetidae</taxon>
        <taxon>Myriangiales</taxon>
        <taxon>Elsinoaceae</taxon>
        <taxon>Sphaceloma</taxon>
    </lineage>
</organism>
<reference evidence="6 7" key="1">
    <citation type="submission" date="2017-06" db="EMBL/GenBank/DDBJ databases">
        <title>Draft genome sequence of a variant of Elsinoe murrayae.</title>
        <authorList>
            <person name="Cheng Q."/>
        </authorList>
    </citation>
    <scope>NUCLEOTIDE SEQUENCE [LARGE SCALE GENOMIC DNA]</scope>
    <source>
        <strain evidence="6 7">CQ-2017a</strain>
    </source>
</reference>
<comment type="caution">
    <text evidence="6">The sequence shown here is derived from an EMBL/GenBank/DDBJ whole genome shotgun (WGS) entry which is preliminary data.</text>
</comment>
<dbReference type="Pfam" id="PF01425">
    <property type="entry name" value="Amidase"/>
    <property type="match status" value="1"/>
</dbReference>
<keyword evidence="7" id="KW-1185">Reference proteome</keyword>
<dbReference type="FunCoup" id="A0A2K1QTV5">
    <property type="interactions" value="48"/>
</dbReference>
<feature type="active site" description="Charge relay system" evidence="3">
    <location>
        <position position="221"/>
    </location>
</feature>
<dbReference type="AlphaFoldDB" id="A0A2K1QTV5"/>
<evidence type="ECO:0000256" key="3">
    <source>
        <dbReference type="PIRSR" id="PIRSR001221-1"/>
    </source>
</evidence>
<keyword evidence="2" id="KW-0378">Hydrolase</keyword>
<feature type="binding site" evidence="4">
    <location>
        <position position="221"/>
    </location>
    <ligand>
        <name>substrate</name>
    </ligand>
</feature>
<feature type="binding site" evidence="4">
    <location>
        <position position="196"/>
    </location>
    <ligand>
        <name>substrate</name>
    </ligand>
</feature>
<dbReference type="Gene3D" id="3.90.1300.10">
    <property type="entry name" value="Amidase signature (AS) domain"/>
    <property type="match status" value="1"/>
</dbReference>
<dbReference type="InParanoid" id="A0A2K1QTV5"/>
<evidence type="ECO:0000259" key="5">
    <source>
        <dbReference type="Pfam" id="PF01425"/>
    </source>
</evidence>